<sequence>MSATTNPVALLDLSPDERVSYRAAYGHGYADGWKAGVAFQRRSDELTEQTRATITAGIEAFRADHERRRAAIGGGAR</sequence>
<evidence type="ECO:0000313" key="1">
    <source>
        <dbReference type="EMBL" id="SSA33550.1"/>
    </source>
</evidence>
<dbReference type="AlphaFoldDB" id="A0A2Y8ZMM9"/>
<dbReference type="RefSeq" id="WP_109684236.1">
    <property type="nucleotide sequence ID" value="NZ_QGDN01000001.1"/>
</dbReference>
<accession>A0A2Y8ZMM9</accession>
<dbReference type="Proteomes" id="UP000250028">
    <property type="component" value="Unassembled WGS sequence"/>
</dbReference>
<organism evidence="1 2">
    <name type="scientific">Branchiibius hedensis</name>
    <dbReference type="NCBI Taxonomy" id="672460"/>
    <lineage>
        <taxon>Bacteria</taxon>
        <taxon>Bacillati</taxon>
        <taxon>Actinomycetota</taxon>
        <taxon>Actinomycetes</taxon>
        <taxon>Micrococcales</taxon>
        <taxon>Dermacoccaceae</taxon>
        <taxon>Branchiibius</taxon>
    </lineage>
</organism>
<protein>
    <submittedName>
        <fullName evidence="1">Uncharacterized protein</fullName>
    </submittedName>
</protein>
<keyword evidence="2" id="KW-1185">Reference proteome</keyword>
<evidence type="ECO:0000313" key="2">
    <source>
        <dbReference type="Proteomes" id="UP000250028"/>
    </source>
</evidence>
<proteinExistence type="predicted"/>
<name>A0A2Y8ZMM9_9MICO</name>
<dbReference type="EMBL" id="UESZ01000001">
    <property type="protein sequence ID" value="SSA33550.1"/>
    <property type="molecule type" value="Genomic_DNA"/>
</dbReference>
<gene>
    <name evidence="1" type="ORF">SAMN04489750_0834</name>
</gene>
<reference evidence="2" key="1">
    <citation type="submission" date="2016-10" db="EMBL/GenBank/DDBJ databases">
        <authorList>
            <person name="Varghese N."/>
            <person name="Submissions S."/>
        </authorList>
    </citation>
    <scope>NUCLEOTIDE SEQUENCE [LARGE SCALE GENOMIC DNA]</scope>
    <source>
        <strain evidence="2">DSM 22951</strain>
    </source>
</reference>